<comment type="caution">
    <text evidence="2">The sequence shown here is derived from an EMBL/GenBank/DDBJ whole genome shotgun (WGS) entry which is preliminary data.</text>
</comment>
<dbReference type="EMBL" id="VSSQ01001791">
    <property type="protein sequence ID" value="MPM11146.1"/>
    <property type="molecule type" value="Genomic_DNA"/>
</dbReference>
<sequence>MRHDVRGGLLQHHPGGAADRVHQQLRSDLGPSGRNQFLSDGGQYRSAAPDRFSPRQAEEIYHSSHLRRDHSLRVFMDGRPTGFYSVAAFVLSLRRGIRLCRHPGVLGNRRPVSRRFLPLSEPYSRRLWGRRPLRARCPPVFKRIGRKMEWSSYLLRCSGAFSLFPLPSQRPAGHTDKKG</sequence>
<gene>
    <name evidence="2" type="ORF">SDC9_57485</name>
</gene>
<dbReference type="AlphaFoldDB" id="A0A644X4R2"/>
<accession>A0A644X4R2</accession>
<name>A0A644X4R2_9ZZZZ</name>
<reference evidence="2" key="1">
    <citation type="submission" date="2019-08" db="EMBL/GenBank/DDBJ databases">
        <authorList>
            <person name="Kucharzyk K."/>
            <person name="Murdoch R.W."/>
            <person name="Higgins S."/>
            <person name="Loffler F."/>
        </authorList>
    </citation>
    <scope>NUCLEOTIDE SEQUENCE</scope>
</reference>
<protein>
    <submittedName>
        <fullName evidence="2">Uncharacterized protein</fullName>
    </submittedName>
</protein>
<organism evidence="2">
    <name type="scientific">bioreactor metagenome</name>
    <dbReference type="NCBI Taxonomy" id="1076179"/>
    <lineage>
        <taxon>unclassified sequences</taxon>
        <taxon>metagenomes</taxon>
        <taxon>ecological metagenomes</taxon>
    </lineage>
</organism>
<evidence type="ECO:0000256" key="1">
    <source>
        <dbReference type="SAM" id="MobiDB-lite"/>
    </source>
</evidence>
<feature type="region of interest" description="Disordered" evidence="1">
    <location>
        <begin position="27"/>
        <end position="52"/>
    </location>
</feature>
<evidence type="ECO:0000313" key="2">
    <source>
        <dbReference type="EMBL" id="MPM11146.1"/>
    </source>
</evidence>
<proteinExistence type="predicted"/>